<sequence length="264" mass="30074">MKKHLNFDYSQRDESSAPTLVFIHGLFGDMNNLGGIAKAFADNYSLLRIDLRNHGSSFHSDEMNYSVMAEDLLILIQTLNLHKVILIGHSMGGKTAMVFADRYPEYVAGLVVIDIAPVSYHAHRHHDVFQGLFAVQKSQVATRQQAKTEMAKYINDESVQQFLLKSFTTQSPQRFRFNTQVLFQHYVDIMDWQPVKVNLPTLFIKGGNSDYILPEYRNVIMEQFPHATAFVIAGAEHWVHAEKPASVIQAISKFLSKIRNFEGK</sequence>
<protein>
    <submittedName>
        <fullName evidence="2">Uncharacterized protein</fullName>
    </submittedName>
</protein>
<dbReference type="Pfam" id="PF00561">
    <property type="entry name" value="Abhydrolase_1"/>
    <property type="match status" value="1"/>
</dbReference>
<dbReference type="AlphaFoldDB" id="A0A8D4LN39"/>
<gene>
    <name evidence="2" type="ORF">CEP48_02780</name>
</gene>
<dbReference type="Gene3D" id="3.40.50.1820">
    <property type="entry name" value="alpha/beta hydrolase"/>
    <property type="match status" value="1"/>
</dbReference>
<dbReference type="SUPFAM" id="SSF53474">
    <property type="entry name" value="alpha/beta-Hydrolases"/>
    <property type="match status" value="1"/>
</dbReference>
<keyword evidence="1" id="KW-0378">Hydrolase</keyword>
<dbReference type="PRINTS" id="PR00111">
    <property type="entry name" value="ABHYDROLASE"/>
</dbReference>
<name>A0A8D4LN39_9PAST</name>
<organism evidence="2 3">
    <name type="scientific">Mergibacter septicus</name>
    <dbReference type="NCBI Taxonomy" id="221402"/>
    <lineage>
        <taxon>Bacteria</taxon>
        <taxon>Pseudomonadati</taxon>
        <taxon>Pseudomonadota</taxon>
        <taxon>Gammaproteobacteria</taxon>
        <taxon>Pasteurellales</taxon>
        <taxon>Pasteurellaceae</taxon>
        <taxon>Mergibacter</taxon>
    </lineage>
</organism>
<dbReference type="EMBL" id="CP022011">
    <property type="protein sequence ID" value="QDJ14407.1"/>
    <property type="molecule type" value="Genomic_DNA"/>
</dbReference>
<keyword evidence="3" id="KW-1185">Reference proteome</keyword>
<dbReference type="InterPro" id="IPR000073">
    <property type="entry name" value="AB_hydrolase_1"/>
</dbReference>
<evidence type="ECO:0000313" key="2">
    <source>
        <dbReference type="EMBL" id="QDJ14407.1"/>
    </source>
</evidence>
<evidence type="ECO:0000313" key="3">
    <source>
        <dbReference type="Proteomes" id="UP000955338"/>
    </source>
</evidence>
<dbReference type="PANTHER" id="PTHR46118:SF4">
    <property type="entry name" value="PROTEIN ABHD11"/>
    <property type="match status" value="1"/>
</dbReference>
<proteinExistence type="predicted"/>
<dbReference type="InterPro" id="IPR029058">
    <property type="entry name" value="AB_hydrolase_fold"/>
</dbReference>
<evidence type="ECO:0000256" key="1">
    <source>
        <dbReference type="ARBA" id="ARBA00022801"/>
    </source>
</evidence>
<dbReference type="PANTHER" id="PTHR46118">
    <property type="entry name" value="PROTEIN ABHD11"/>
    <property type="match status" value="1"/>
</dbReference>
<reference evidence="2" key="1">
    <citation type="submission" date="2017-06" db="EMBL/GenBank/DDBJ databases">
        <title>Genome sequencing of pathogenic and non-pathogenic strains within Bisgaard taxon 40.</title>
        <authorList>
            <person name="Ladner J.T."/>
            <person name="Lovett S.P."/>
            <person name="Koroleva G."/>
            <person name="Lorch J.M."/>
        </authorList>
    </citation>
    <scope>NUCLEOTIDE SEQUENCE</scope>
    <source>
        <strain evidence="2">27576-1-I1</strain>
    </source>
</reference>
<accession>A0A8D4LN39</accession>
<dbReference type="RefSeq" id="WP_261919514.1">
    <property type="nucleotide sequence ID" value="NZ_CP022011.1"/>
</dbReference>
<dbReference type="Proteomes" id="UP000955338">
    <property type="component" value="Chromosome"/>
</dbReference>
<dbReference type="GO" id="GO:0016787">
    <property type="term" value="F:hydrolase activity"/>
    <property type="evidence" value="ECO:0007669"/>
    <property type="project" value="UniProtKB-KW"/>
</dbReference>